<feature type="transmembrane region" description="Helical" evidence="1">
    <location>
        <begin position="24"/>
        <end position="43"/>
    </location>
</feature>
<dbReference type="KEGG" id="gac:GACE_0310"/>
<feature type="transmembrane region" description="Helical" evidence="1">
    <location>
        <begin position="132"/>
        <end position="165"/>
    </location>
</feature>
<dbReference type="eggNOG" id="arCOG04739">
    <property type="taxonomic scope" value="Archaea"/>
</dbReference>
<keyword evidence="1" id="KW-1133">Transmembrane helix</keyword>
<dbReference type="InterPro" id="IPR055952">
    <property type="entry name" value="DUF7530"/>
</dbReference>
<feature type="transmembrane region" description="Helical" evidence="1">
    <location>
        <begin position="214"/>
        <end position="237"/>
    </location>
</feature>
<dbReference type="GeneID" id="24796910"/>
<feature type="transmembrane region" description="Helical" evidence="1">
    <location>
        <begin position="103"/>
        <end position="120"/>
    </location>
</feature>
<reference evidence="2 3" key="1">
    <citation type="journal article" date="2015" name="Appl. Environ. Microbiol.">
        <title>The Geoglobus acetivorans genome: Fe(III) reduction, acetate utilization, autotrophic growth, and degradation of aromatic compounds in a hyperthermophilic archaeon.</title>
        <authorList>
            <person name="Mardanov A.V."/>
            <person name="Slododkina G.B."/>
            <person name="Slobodkin A.I."/>
            <person name="Beletsky A.V."/>
            <person name="Gavrilov S.N."/>
            <person name="Kublanov I.V."/>
            <person name="Bonch-Osmolovskaya E.A."/>
            <person name="Skryabin K.G."/>
            <person name="Ravin N.V."/>
        </authorList>
    </citation>
    <scope>NUCLEOTIDE SEQUENCE [LARGE SCALE GENOMIC DNA]</scope>
    <source>
        <strain evidence="2 3">SBH6</strain>
    </source>
</reference>
<gene>
    <name evidence="2" type="ORF">GACE_0310</name>
</gene>
<dbReference type="Pfam" id="PF12900">
    <property type="entry name" value="Pyridox_ox_2"/>
    <property type="match status" value="1"/>
</dbReference>
<name>A0A0A7GEJ1_GEOAI</name>
<dbReference type="eggNOG" id="arCOG00516">
    <property type="taxonomic scope" value="Archaea"/>
</dbReference>
<keyword evidence="1" id="KW-0472">Membrane</keyword>
<dbReference type="AlphaFoldDB" id="A0A0A7GEJ1"/>
<dbReference type="Proteomes" id="UP000030624">
    <property type="component" value="Chromosome"/>
</dbReference>
<dbReference type="EMBL" id="CP009552">
    <property type="protein sequence ID" value="AIY89366.1"/>
    <property type="molecule type" value="Genomic_DNA"/>
</dbReference>
<organism evidence="2 3">
    <name type="scientific">Geoglobus acetivorans</name>
    <dbReference type="NCBI Taxonomy" id="565033"/>
    <lineage>
        <taxon>Archaea</taxon>
        <taxon>Methanobacteriati</taxon>
        <taxon>Methanobacteriota</taxon>
        <taxon>Archaeoglobi</taxon>
        <taxon>Archaeoglobales</taxon>
        <taxon>Archaeoglobaceae</taxon>
        <taxon>Geoglobus</taxon>
    </lineage>
</organism>
<dbReference type="Gene3D" id="2.30.110.10">
    <property type="entry name" value="Electron Transport, Fmn-binding Protein, Chain A"/>
    <property type="match status" value="1"/>
</dbReference>
<evidence type="ECO:0000313" key="2">
    <source>
        <dbReference type="EMBL" id="AIY89366.1"/>
    </source>
</evidence>
<evidence type="ECO:0000313" key="3">
    <source>
        <dbReference type="Proteomes" id="UP000030624"/>
    </source>
</evidence>
<dbReference type="HOGENOM" id="CLU_688117_0_0_2"/>
<sequence>MEKWVYELIIEKIPPFSLISDRNVVLVQLLLMLAAGILIAILAKLPLVSLLMGSLAILVVVVWSRLTLIVAPSIRSFRPSMSEAENIVIEGYKQLLFSKRRPELFTGILIFIPFLYRIFTNKTLFQFYHLENWVVILFALILAWDVVYRAGIGIWVFSLSLFRSYRLFKLSKRRKELEHVLLYDLKAMESIDRRGIAYAFTSLMLYPVLSPDKLLASAVLAYFLVIFLLSSASVWLIRMVPWLPPDIMKLLEEAKFAYVGHNGDYYPHVTPVVQVFDGRSIYFFTSRKSKKLRLIEKDNTITVVVDVRDSRDFFNNRAVMISGKAKPYYLWRALLSLPKILKLFYLTRRKYSVYLSRYRENYSELPEAWKLTPFLTRIPIEVEPERVIYWRGARKIRIGL</sequence>
<dbReference type="InterPro" id="IPR024747">
    <property type="entry name" value="Pyridox_Oxase-rel"/>
</dbReference>
<dbReference type="InterPro" id="IPR012349">
    <property type="entry name" value="Split_barrel_FMN-bd"/>
</dbReference>
<dbReference type="SUPFAM" id="SSF50475">
    <property type="entry name" value="FMN-binding split barrel"/>
    <property type="match status" value="1"/>
</dbReference>
<proteinExistence type="predicted"/>
<evidence type="ECO:0000256" key="1">
    <source>
        <dbReference type="SAM" id="Phobius"/>
    </source>
</evidence>
<accession>A0A0A7GEJ1</accession>
<dbReference type="RefSeq" id="WP_048090597.1">
    <property type="nucleotide sequence ID" value="NZ_CP009552.1"/>
</dbReference>
<protein>
    <submittedName>
        <fullName evidence="2">Uncharacterized protein</fullName>
    </submittedName>
</protein>
<feature type="transmembrane region" description="Helical" evidence="1">
    <location>
        <begin position="49"/>
        <end position="71"/>
    </location>
</feature>
<dbReference type="Pfam" id="PF24374">
    <property type="entry name" value="DUF7530"/>
    <property type="match status" value="1"/>
</dbReference>
<keyword evidence="1" id="KW-0812">Transmembrane</keyword>